<name>A0A1T5BKF3_9BACT</name>
<dbReference type="OrthoDB" id="1090702at2"/>
<dbReference type="AlphaFoldDB" id="A0A1T5BKF3"/>
<organism evidence="1 2">
    <name type="scientific">Dyadobacter psychrophilus</name>
    <dbReference type="NCBI Taxonomy" id="651661"/>
    <lineage>
        <taxon>Bacteria</taxon>
        <taxon>Pseudomonadati</taxon>
        <taxon>Bacteroidota</taxon>
        <taxon>Cytophagia</taxon>
        <taxon>Cytophagales</taxon>
        <taxon>Spirosomataceae</taxon>
        <taxon>Dyadobacter</taxon>
    </lineage>
</organism>
<evidence type="ECO:0000313" key="1">
    <source>
        <dbReference type="EMBL" id="SKB47784.1"/>
    </source>
</evidence>
<sequence length="365" mass="41340">MTLPEITYPFLNWRDGMKITQRHLVAHDHAIRDAVRDATAIFLNAHNYGLLPASDNSGAGIQLRVLGDTIQMLSCRAVTPGGIRVEWDAGTDPDSVSLSLMDYKNRLGNAGIFYVVLRIALSNLTETGEYDMEEQPLRKPFVTLKPMLELLSVHEKLSDAHSMPIFRIRFEGQMFSPDYDYIPPSAGVYGENLLWYYETCGKQINSIHQTAILILKKINGMQNQSPVARDIYQISEKLVFAGLEIIDHYRLISKDLPPVHFIQELVRYARTMRTAIDCLSESSASRFYQYLRNNVAGTTKFNTHYGEVTKSVMDSMIDSVLTSPYNHNDCSLLLDNVKGYLDFIDFVLQNLLALPYVDAGKWDIA</sequence>
<dbReference type="Proteomes" id="UP000190897">
    <property type="component" value="Unassembled WGS sequence"/>
</dbReference>
<keyword evidence="2" id="KW-1185">Reference proteome</keyword>
<reference evidence="2" key="1">
    <citation type="submission" date="2017-02" db="EMBL/GenBank/DDBJ databases">
        <authorList>
            <person name="Varghese N."/>
            <person name="Submissions S."/>
        </authorList>
    </citation>
    <scope>NUCLEOTIDE SEQUENCE [LARGE SCALE GENOMIC DNA]</scope>
    <source>
        <strain evidence="2">DSM 22270</strain>
    </source>
</reference>
<dbReference type="RefSeq" id="WP_082213012.1">
    <property type="nucleotide sequence ID" value="NZ_FUZA01000001.1"/>
</dbReference>
<proteinExistence type="predicted"/>
<dbReference type="EMBL" id="FUZA01000001">
    <property type="protein sequence ID" value="SKB47784.1"/>
    <property type="molecule type" value="Genomic_DNA"/>
</dbReference>
<evidence type="ECO:0008006" key="3">
    <source>
        <dbReference type="Google" id="ProtNLM"/>
    </source>
</evidence>
<gene>
    <name evidence="1" type="ORF">SAMN05660293_00424</name>
</gene>
<accession>A0A1T5BKF3</accession>
<protein>
    <recommendedName>
        <fullName evidence="3">Type VI secretion system baseplate subunit TssK</fullName>
    </recommendedName>
</protein>
<dbReference type="STRING" id="651661.SAMN05660293_00424"/>
<evidence type="ECO:0000313" key="2">
    <source>
        <dbReference type="Proteomes" id="UP000190897"/>
    </source>
</evidence>